<reference evidence="4" key="5">
    <citation type="submission" date="2015-06" db="UniProtKB">
        <authorList>
            <consortium name="EnsemblFungi"/>
        </authorList>
    </citation>
    <scope>IDENTIFICATION</scope>
    <source>
        <strain evidence="4">ATCC 64411</strain>
    </source>
</reference>
<name>A0A0C4DPA7_MAGP6</name>
<dbReference type="InterPro" id="IPR035994">
    <property type="entry name" value="Nucleoside_phosphorylase_sf"/>
</dbReference>
<evidence type="ECO:0000313" key="3">
    <source>
        <dbReference type="EMBL" id="KLU82595.1"/>
    </source>
</evidence>
<dbReference type="VEuPathDB" id="FungiDB:MAPG_01667"/>
<dbReference type="AlphaFoldDB" id="A0A0C4DPA7"/>
<dbReference type="EnsemblFungi" id="MAPG_01667T0">
    <property type="protein sequence ID" value="MAPG_01667T0"/>
    <property type="gene ID" value="MAPG_01667"/>
</dbReference>
<gene>
    <name evidence="3" type="ORF">MAPG_01667</name>
</gene>
<dbReference type="eggNOG" id="ENOG502SK1Z">
    <property type="taxonomic scope" value="Eukaryota"/>
</dbReference>
<reference evidence="3" key="2">
    <citation type="submission" date="2010-05" db="EMBL/GenBank/DDBJ databases">
        <title>The Genome Sequence of Magnaporthe poae strain ATCC 64411.</title>
        <authorList>
            <consortium name="The Broad Institute Genome Sequencing Platform"/>
            <consortium name="Broad Institute Genome Sequencing Center for Infectious Disease"/>
            <person name="Ma L.-J."/>
            <person name="Dead R."/>
            <person name="Young S."/>
            <person name="Zeng Q."/>
            <person name="Koehrsen M."/>
            <person name="Alvarado L."/>
            <person name="Berlin A."/>
            <person name="Chapman S.B."/>
            <person name="Chen Z."/>
            <person name="Freedman E."/>
            <person name="Gellesch M."/>
            <person name="Goldberg J."/>
            <person name="Griggs A."/>
            <person name="Gujja S."/>
            <person name="Heilman E.R."/>
            <person name="Heiman D."/>
            <person name="Hepburn T."/>
            <person name="Howarth C."/>
            <person name="Jen D."/>
            <person name="Larson L."/>
            <person name="Mehta T."/>
            <person name="Neiman D."/>
            <person name="Pearson M."/>
            <person name="Roberts A."/>
            <person name="Saif S."/>
            <person name="Shea T."/>
            <person name="Shenoy N."/>
            <person name="Sisk P."/>
            <person name="Stolte C."/>
            <person name="Sykes S."/>
            <person name="Walk T."/>
            <person name="White J."/>
            <person name="Yandava C."/>
            <person name="Haas B."/>
            <person name="Nusbaum C."/>
            <person name="Birren B."/>
        </authorList>
    </citation>
    <scope>NUCLEOTIDE SEQUENCE</scope>
    <source>
        <strain evidence="3">ATCC 64411</strain>
    </source>
</reference>
<dbReference type="InterPro" id="IPR000845">
    <property type="entry name" value="Nucleoside_phosphorylase_d"/>
</dbReference>
<keyword evidence="5" id="KW-1185">Reference proteome</keyword>
<organism evidence="4 5">
    <name type="scientific">Magnaporthiopsis poae (strain ATCC 64411 / 73-15)</name>
    <name type="common">Kentucky bluegrass fungus</name>
    <name type="synonym">Magnaporthe poae</name>
    <dbReference type="NCBI Taxonomy" id="644358"/>
    <lineage>
        <taxon>Eukaryota</taxon>
        <taxon>Fungi</taxon>
        <taxon>Dikarya</taxon>
        <taxon>Ascomycota</taxon>
        <taxon>Pezizomycotina</taxon>
        <taxon>Sordariomycetes</taxon>
        <taxon>Sordariomycetidae</taxon>
        <taxon>Magnaporthales</taxon>
        <taxon>Magnaporthaceae</taxon>
        <taxon>Magnaporthiopsis</taxon>
    </lineage>
</organism>
<dbReference type="Pfam" id="PF01048">
    <property type="entry name" value="PNP_UDP_1"/>
    <property type="match status" value="1"/>
</dbReference>
<evidence type="ECO:0000313" key="4">
    <source>
        <dbReference type="EnsemblFungi" id="MAPG_01667T0"/>
    </source>
</evidence>
<reference evidence="4" key="4">
    <citation type="journal article" date="2015" name="G3 (Bethesda)">
        <title>Genome sequences of three phytopathogenic species of the Magnaporthaceae family of fungi.</title>
        <authorList>
            <person name="Okagaki L.H."/>
            <person name="Nunes C.C."/>
            <person name="Sailsbery J."/>
            <person name="Clay B."/>
            <person name="Brown D."/>
            <person name="John T."/>
            <person name="Oh Y."/>
            <person name="Young N."/>
            <person name="Fitzgerald M."/>
            <person name="Haas B.J."/>
            <person name="Zeng Q."/>
            <person name="Young S."/>
            <person name="Adiconis X."/>
            <person name="Fan L."/>
            <person name="Levin J.Z."/>
            <person name="Mitchell T.K."/>
            <person name="Okubara P.A."/>
            <person name="Farman M.L."/>
            <person name="Kohn L.M."/>
            <person name="Birren B."/>
            <person name="Ma L.-J."/>
            <person name="Dean R.A."/>
        </authorList>
    </citation>
    <scope>NUCLEOTIDE SEQUENCE</scope>
    <source>
        <strain evidence="4">ATCC 64411 / 73-15</strain>
    </source>
</reference>
<reference evidence="3" key="3">
    <citation type="submission" date="2011-03" db="EMBL/GenBank/DDBJ databases">
        <title>Annotation of Magnaporthe poae ATCC 64411.</title>
        <authorList>
            <person name="Ma L.-J."/>
            <person name="Dead R."/>
            <person name="Young S.K."/>
            <person name="Zeng Q."/>
            <person name="Gargeya S."/>
            <person name="Fitzgerald M."/>
            <person name="Haas B."/>
            <person name="Abouelleil A."/>
            <person name="Alvarado L."/>
            <person name="Arachchi H.M."/>
            <person name="Berlin A."/>
            <person name="Brown A."/>
            <person name="Chapman S.B."/>
            <person name="Chen Z."/>
            <person name="Dunbar C."/>
            <person name="Freedman E."/>
            <person name="Gearin G."/>
            <person name="Gellesch M."/>
            <person name="Goldberg J."/>
            <person name="Griggs A."/>
            <person name="Gujja S."/>
            <person name="Heiman D."/>
            <person name="Howarth C."/>
            <person name="Larson L."/>
            <person name="Lui A."/>
            <person name="MacDonald P.J.P."/>
            <person name="Mehta T."/>
            <person name="Montmayeur A."/>
            <person name="Murphy C."/>
            <person name="Neiman D."/>
            <person name="Pearson M."/>
            <person name="Priest M."/>
            <person name="Roberts A."/>
            <person name="Saif S."/>
            <person name="Shea T."/>
            <person name="Shenoy N."/>
            <person name="Sisk P."/>
            <person name="Stolte C."/>
            <person name="Sykes S."/>
            <person name="Yandava C."/>
            <person name="Wortman J."/>
            <person name="Nusbaum C."/>
            <person name="Birren B."/>
        </authorList>
    </citation>
    <scope>NUCLEOTIDE SEQUENCE</scope>
    <source>
        <strain evidence="3">ATCC 64411</strain>
    </source>
</reference>
<evidence type="ECO:0000259" key="2">
    <source>
        <dbReference type="Pfam" id="PF01048"/>
    </source>
</evidence>
<dbReference type="OrthoDB" id="3503419at2759"/>
<dbReference type="OMA" id="KPFNWQR"/>
<protein>
    <recommendedName>
        <fullName evidence="2">Nucleoside phosphorylase domain-containing protein</fullName>
    </recommendedName>
</protein>
<dbReference type="EMBL" id="ADBL01000406">
    <property type="status" value="NOT_ANNOTATED_CDS"/>
    <property type="molecule type" value="Genomic_DNA"/>
</dbReference>
<feature type="region of interest" description="Disordered" evidence="1">
    <location>
        <begin position="1"/>
        <end position="41"/>
    </location>
</feature>
<dbReference type="GO" id="GO:0003824">
    <property type="term" value="F:catalytic activity"/>
    <property type="evidence" value="ECO:0007669"/>
    <property type="project" value="InterPro"/>
</dbReference>
<feature type="domain" description="Nucleoside phosphorylase" evidence="2">
    <location>
        <begin position="263"/>
        <end position="433"/>
    </location>
</feature>
<feature type="compositionally biased region" description="Pro residues" evidence="1">
    <location>
        <begin position="27"/>
        <end position="36"/>
    </location>
</feature>
<dbReference type="GO" id="GO:0009116">
    <property type="term" value="P:nucleoside metabolic process"/>
    <property type="evidence" value="ECO:0007669"/>
    <property type="project" value="InterPro"/>
</dbReference>
<dbReference type="STRING" id="644358.A0A0C4DPA7"/>
<evidence type="ECO:0000256" key="1">
    <source>
        <dbReference type="SAM" id="MobiDB-lite"/>
    </source>
</evidence>
<dbReference type="Proteomes" id="UP000011715">
    <property type="component" value="Unassembled WGS sequence"/>
</dbReference>
<reference evidence="5" key="1">
    <citation type="submission" date="2010-05" db="EMBL/GenBank/DDBJ databases">
        <title>The genome sequence of Magnaporthe poae strain ATCC 64411.</title>
        <authorList>
            <person name="Ma L.-J."/>
            <person name="Dead R."/>
            <person name="Young S."/>
            <person name="Zeng Q."/>
            <person name="Koehrsen M."/>
            <person name="Alvarado L."/>
            <person name="Berlin A."/>
            <person name="Chapman S.B."/>
            <person name="Chen Z."/>
            <person name="Freedman E."/>
            <person name="Gellesch M."/>
            <person name="Goldberg J."/>
            <person name="Griggs A."/>
            <person name="Gujja S."/>
            <person name="Heilman E.R."/>
            <person name="Heiman D."/>
            <person name="Hepburn T."/>
            <person name="Howarth C."/>
            <person name="Jen D."/>
            <person name="Larson L."/>
            <person name="Mehta T."/>
            <person name="Neiman D."/>
            <person name="Pearson M."/>
            <person name="Roberts A."/>
            <person name="Saif S."/>
            <person name="Shea T."/>
            <person name="Shenoy N."/>
            <person name="Sisk P."/>
            <person name="Stolte C."/>
            <person name="Sykes S."/>
            <person name="Walk T."/>
            <person name="White J."/>
            <person name="Yandava C."/>
            <person name="Haas B."/>
            <person name="Nusbaum C."/>
            <person name="Birren B."/>
        </authorList>
    </citation>
    <scope>NUCLEOTIDE SEQUENCE [LARGE SCALE GENOMIC DNA]</scope>
    <source>
        <strain evidence="5">ATCC 64411 / 73-15</strain>
    </source>
</reference>
<dbReference type="Gene3D" id="3.40.50.1580">
    <property type="entry name" value="Nucleoside phosphorylase domain"/>
    <property type="match status" value="1"/>
</dbReference>
<proteinExistence type="predicted"/>
<accession>A0A0C4DPA7</accession>
<dbReference type="SUPFAM" id="SSF53167">
    <property type="entry name" value="Purine and uridine phosphorylases"/>
    <property type="match status" value="1"/>
</dbReference>
<sequence>MAGSGQDGGCSVPQTGDKLVPQEPARLKPPPTPPPSQQRRPFVVKDASLHTMGDVLVRYVESKIHQDIRERDWSRIVVRGRYVRHQPAECEKQHKMFNKHRPVTRVLYALPDGEEAPVGEDGYAGSSATGGGRMIIGSTSTSELELSLNCFPGVEYSQHYASLVATYLALSGKNPGVVTWEPPSASVCEGELSGSNLSAMGPVDIVLIGYVAQLAAVEQREWEGGLVDGGLFSWQKRSLANGTTVAYLTCMVSFWGDISYHLIAYLQRVCGMRCLLYVGKAGSLKPKVNPNEWLVTGDACYTDDGHAHQRVAQGRDIPLSNKNSETRLRWTNALDREVADSHKVLVGDIVTVPSPLCETHDWLREWAPPRARWVDCEVGHMALASKRGGTAFGYLHLVSDNVAEVRDENLVTENLESVRAKRKLLMGVVDELLEAFFVRCERGEGPEQLYNRPGGQ</sequence>
<dbReference type="EMBL" id="GL876966">
    <property type="protein sequence ID" value="KLU82595.1"/>
    <property type="molecule type" value="Genomic_DNA"/>
</dbReference>
<evidence type="ECO:0000313" key="5">
    <source>
        <dbReference type="Proteomes" id="UP000011715"/>
    </source>
</evidence>